<feature type="region of interest" description="Disordered" evidence="1">
    <location>
        <begin position="393"/>
        <end position="451"/>
    </location>
</feature>
<accession>A0AAD5WQN8</accession>
<reference evidence="2" key="1">
    <citation type="submission" date="2022-07" db="EMBL/GenBank/DDBJ databases">
        <title>Draft genome sequence of Zalerion maritima ATCC 34329, a (micro)plastics degrading marine fungus.</title>
        <authorList>
            <person name="Paco A."/>
            <person name="Goncalves M.F.M."/>
            <person name="Rocha-Santos T.A.P."/>
            <person name="Alves A."/>
        </authorList>
    </citation>
    <scope>NUCLEOTIDE SEQUENCE</scope>
    <source>
        <strain evidence="2">ATCC 34329</strain>
    </source>
</reference>
<dbReference type="EMBL" id="JAKWBI020000286">
    <property type="protein sequence ID" value="KAJ2897237.1"/>
    <property type="molecule type" value="Genomic_DNA"/>
</dbReference>
<feature type="compositionally biased region" description="Basic residues" evidence="1">
    <location>
        <begin position="347"/>
        <end position="358"/>
    </location>
</feature>
<feature type="region of interest" description="Disordered" evidence="1">
    <location>
        <begin position="42"/>
        <end position="67"/>
    </location>
</feature>
<feature type="compositionally biased region" description="Low complexity" evidence="1">
    <location>
        <begin position="220"/>
        <end position="243"/>
    </location>
</feature>
<name>A0AAD5WQN8_9PEZI</name>
<protein>
    <submittedName>
        <fullName evidence="2">Uncharacterized protein</fullName>
    </submittedName>
</protein>
<feature type="region of interest" description="Disordered" evidence="1">
    <location>
        <begin position="102"/>
        <end position="379"/>
    </location>
</feature>
<sequence>MPHRNGSNARPDLSEPLQVRLIAPHSGPSAAYTLSPVVTTTNAKPVPRGSFIPVSSTPQSSTTPTTITTTASHQDITALIEASDNPLEFFLDAEDSTQLGHEAFPTPDALDGPEDGEFFLDSGIEDSTSVSPSSRTVSPSQIEDCLRLPSQAPRQHQQQKEGNKIRRPRSPHPVAMGVLSNFLAPSPPRSRSPSSAVPIPGASSTGGMRSRQANYKPEKPSLLAASPLPLPWSSSPSSGSDSDGYLEAESETLVNVPAEIDDNDDEEYIHFLSGGTGLAGSGSFHRPHSSSLSALPSQQQQQQQSQLAGANPHSYPPFPEYVPLKQANSGTGTQQVAVTPRGMNPTYHRRGRSLKNRSRRGEVAHSGRWRWAAREPSPDVWSIEEAQEEEEFIRLGSPASFQSRGRPGARSASPERSFGSTGSAARRGASPASIRSDDSDDMGLKKLRRGSVEGEVIARSGAREVFAGVDDDGETVEEGSFGRVRKVRFALPIREA</sequence>
<feature type="compositionally biased region" description="Polar residues" evidence="1">
    <location>
        <begin position="202"/>
        <end position="213"/>
    </location>
</feature>
<feature type="compositionally biased region" description="Low complexity" evidence="1">
    <location>
        <begin position="55"/>
        <end position="67"/>
    </location>
</feature>
<organism evidence="2 3">
    <name type="scientific">Zalerion maritima</name>
    <dbReference type="NCBI Taxonomy" id="339359"/>
    <lineage>
        <taxon>Eukaryota</taxon>
        <taxon>Fungi</taxon>
        <taxon>Dikarya</taxon>
        <taxon>Ascomycota</taxon>
        <taxon>Pezizomycotina</taxon>
        <taxon>Sordariomycetes</taxon>
        <taxon>Lulworthiomycetidae</taxon>
        <taxon>Lulworthiales</taxon>
        <taxon>Lulworthiaceae</taxon>
        <taxon>Zalerion</taxon>
    </lineage>
</organism>
<gene>
    <name evidence="2" type="ORF">MKZ38_004839</name>
</gene>
<keyword evidence="3" id="KW-1185">Reference proteome</keyword>
<comment type="caution">
    <text evidence="2">The sequence shown here is derived from an EMBL/GenBank/DDBJ whole genome shotgun (WGS) entry which is preliminary data.</text>
</comment>
<feature type="compositionally biased region" description="Low complexity" evidence="1">
    <location>
        <begin position="416"/>
        <end position="434"/>
    </location>
</feature>
<evidence type="ECO:0000313" key="2">
    <source>
        <dbReference type="EMBL" id="KAJ2897237.1"/>
    </source>
</evidence>
<feature type="compositionally biased region" description="Low complexity" evidence="1">
    <location>
        <begin position="289"/>
        <end position="308"/>
    </location>
</feature>
<evidence type="ECO:0000256" key="1">
    <source>
        <dbReference type="SAM" id="MobiDB-lite"/>
    </source>
</evidence>
<dbReference type="AlphaFoldDB" id="A0AAD5WQN8"/>
<evidence type="ECO:0000313" key="3">
    <source>
        <dbReference type="Proteomes" id="UP001201980"/>
    </source>
</evidence>
<proteinExistence type="predicted"/>
<feature type="compositionally biased region" description="Polar residues" evidence="1">
    <location>
        <begin position="326"/>
        <end position="337"/>
    </location>
</feature>
<feature type="compositionally biased region" description="Low complexity" evidence="1">
    <location>
        <begin position="127"/>
        <end position="140"/>
    </location>
</feature>
<dbReference type="Proteomes" id="UP001201980">
    <property type="component" value="Unassembled WGS sequence"/>
</dbReference>